<dbReference type="AlphaFoldDB" id="A0A8J4UWV3"/>
<name>A0A8J4UWV3_CLAMG</name>
<organism evidence="2 3">
    <name type="scientific">Clarias magur</name>
    <name type="common">Asian catfish</name>
    <name type="synonym">Macropteronotus magur</name>
    <dbReference type="NCBI Taxonomy" id="1594786"/>
    <lineage>
        <taxon>Eukaryota</taxon>
        <taxon>Metazoa</taxon>
        <taxon>Chordata</taxon>
        <taxon>Craniata</taxon>
        <taxon>Vertebrata</taxon>
        <taxon>Euteleostomi</taxon>
        <taxon>Actinopterygii</taxon>
        <taxon>Neopterygii</taxon>
        <taxon>Teleostei</taxon>
        <taxon>Ostariophysi</taxon>
        <taxon>Siluriformes</taxon>
        <taxon>Clariidae</taxon>
        <taxon>Clarias</taxon>
    </lineage>
</organism>
<dbReference type="Proteomes" id="UP000727407">
    <property type="component" value="Unassembled WGS sequence"/>
</dbReference>
<accession>A0A8J4UWV3</accession>
<evidence type="ECO:0000256" key="1">
    <source>
        <dbReference type="SAM" id="Phobius"/>
    </source>
</evidence>
<feature type="non-terminal residue" evidence="2">
    <location>
        <position position="1"/>
    </location>
</feature>
<keyword evidence="1" id="KW-0472">Membrane</keyword>
<evidence type="ECO:0000313" key="3">
    <source>
        <dbReference type="Proteomes" id="UP000727407"/>
    </source>
</evidence>
<feature type="transmembrane region" description="Helical" evidence="1">
    <location>
        <begin position="26"/>
        <end position="44"/>
    </location>
</feature>
<keyword evidence="3" id="KW-1185">Reference proteome</keyword>
<protein>
    <submittedName>
        <fullName evidence="2">Uncharacterized protein</fullName>
    </submittedName>
</protein>
<dbReference type="EMBL" id="QNUK01000012">
    <property type="protein sequence ID" value="KAF5908677.1"/>
    <property type="molecule type" value="Genomic_DNA"/>
</dbReference>
<gene>
    <name evidence="2" type="ORF">DAT39_001626</name>
</gene>
<evidence type="ECO:0000313" key="2">
    <source>
        <dbReference type="EMBL" id="KAF5908677.1"/>
    </source>
</evidence>
<reference evidence="2" key="1">
    <citation type="submission" date="2020-07" db="EMBL/GenBank/DDBJ databases">
        <title>Clarias magur genome sequencing, assembly and annotation.</title>
        <authorList>
            <person name="Kushwaha B."/>
            <person name="Kumar R."/>
            <person name="Das P."/>
            <person name="Joshi C.G."/>
            <person name="Kumar D."/>
            <person name="Nagpure N.S."/>
            <person name="Pandey M."/>
            <person name="Agarwal S."/>
            <person name="Srivastava S."/>
            <person name="Singh M."/>
            <person name="Sahoo L."/>
            <person name="Jayasankar P."/>
            <person name="Meher P.K."/>
            <person name="Koringa P.G."/>
            <person name="Iquebal M.A."/>
            <person name="Das S.P."/>
            <person name="Bit A."/>
            <person name="Patnaik S."/>
            <person name="Patel N."/>
            <person name="Shah T.M."/>
            <person name="Hinsu A."/>
            <person name="Jena J.K."/>
        </authorList>
    </citation>
    <scope>NUCLEOTIDE SEQUENCE</scope>
    <source>
        <strain evidence="2">CIFAMagur01</strain>
        <tissue evidence="2">Testis</tissue>
    </source>
</reference>
<sequence>MCAWFRMDMCRTTIYDIFPKQLVKNAMVSLVILVLVLVIFIEMYRCRMMICDKLCQICQGQ</sequence>
<keyword evidence="1" id="KW-0812">Transmembrane</keyword>
<comment type="caution">
    <text evidence="2">The sequence shown here is derived from an EMBL/GenBank/DDBJ whole genome shotgun (WGS) entry which is preliminary data.</text>
</comment>
<proteinExistence type="predicted"/>
<keyword evidence="1" id="KW-1133">Transmembrane helix</keyword>